<evidence type="ECO:0000256" key="1">
    <source>
        <dbReference type="SAM" id="MobiDB-lite"/>
    </source>
</evidence>
<feature type="region of interest" description="Disordered" evidence="1">
    <location>
        <begin position="14"/>
        <end position="47"/>
    </location>
</feature>
<dbReference type="Proteomes" id="UP000250796">
    <property type="component" value="Chromosome MESINF"/>
</dbReference>
<dbReference type="EMBL" id="LS974202">
    <property type="protein sequence ID" value="SSC12666.1"/>
    <property type="molecule type" value="Genomic_DNA"/>
</dbReference>
<protein>
    <submittedName>
        <fullName evidence="2">Uncharacterized protein</fullName>
    </submittedName>
</protein>
<dbReference type="KEGG" id="minf:MESINF_1222"/>
<proteinExistence type="predicted"/>
<gene>
    <name evidence="2" type="ORF">MESINF_1222</name>
</gene>
<organism evidence="2 3">
    <name type="scientific">Mesotoga infera</name>
    <dbReference type="NCBI Taxonomy" id="1236046"/>
    <lineage>
        <taxon>Bacteria</taxon>
        <taxon>Thermotogati</taxon>
        <taxon>Thermotogota</taxon>
        <taxon>Thermotogae</taxon>
        <taxon>Kosmotogales</taxon>
        <taxon>Kosmotogaceae</taxon>
        <taxon>Mesotoga</taxon>
    </lineage>
</organism>
<dbReference type="AlphaFoldDB" id="A0A7Z7LEP2"/>
<keyword evidence="3" id="KW-1185">Reference proteome</keyword>
<reference evidence="2 3" key="1">
    <citation type="submission" date="2017-01" db="EMBL/GenBank/DDBJ databases">
        <authorList>
            <person name="Erauso G."/>
        </authorList>
    </citation>
    <scope>NUCLEOTIDE SEQUENCE [LARGE SCALE GENOMIC DNA]</scope>
    <source>
        <strain evidence="2">MESINF1</strain>
    </source>
</reference>
<name>A0A7Z7LEP2_9BACT</name>
<accession>A0A7Z7LEP2</accession>
<evidence type="ECO:0000313" key="2">
    <source>
        <dbReference type="EMBL" id="SSC12666.1"/>
    </source>
</evidence>
<sequence length="72" mass="7909">MTGRRKIVILSQAQNDGKRVRPSSGVGARDDSIETQSDDGIGALRDDGAARGTTVREISWVREEVARPPLWF</sequence>
<evidence type="ECO:0000313" key="3">
    <source>
        <dbReference type="Proteomes" id="UP000250796"/>
    </source>
</evidence>